<dbReference type="SUPFAM" id="SSF56524">
    <property type="entry name" value="Oxidoreductase molybdopterin-binding domain"/>
    <property type="match status" value="1"/>
</dbReference>
<reference evidence="4" key="1">
    <citation type="journal article" date="2022" name="ISME J.">
        <title>Identification of active gaseous-alkane degraders at natural gas seeps.</title>
        <authorList>
            <person name="Farhan Ul Haque M."/>
            <person name="Hernandez M."/>
            <person name="Crombie A.T."/>
            <person name="Murrell J.C."/>
        </authorList>
    </citation>
    <scope>NUCLEOTIDE SEQUENCE</scope>
    <source>
        <strain evidence="4">ANDR5</strain>
    </source>
</reference>
<gene>
    <name evidence="4" type="ORF">K9U37_12555</name>
</gene>
<dbReference type="Gene3D" id="3.90.420.10">
    <property type="entry name" value="Oxidoreductase, molybdopterin-binding domain"/>
    <property type="match status" value="1"/>
</dbReference>
<keyword evidence="5" id="KW-1185">Reference proteome</keyword>
<evidence type="ECO:0000256" key="1">
    <source>
        <dbReference type="SAM" id="MobiDB-lite"/>
    </source>
</evidence>
<proteinExistence type="predicted"/>
<dbReference type="Gene3D" id="1.20.950.20">
    <property type="entry name" value="Transmembrane di-heme cytochromes, Chain C"/>
    <property type="match status" value="1"/>
</dbReference>
<organism evidence="4 5">
    <name type="scientific">Candidatus Mycolicibacterium alkanivorans</name>
    <dbReference type="NCBI Taxonomy" id="2954114"/>
    <lineage>
        <taxon>Bacteria</taxon>
        <taxon>Bacillati</taxon>
        <taxon>Actinomycetota</taxon>
        <taxon>Actinomycetes</taxon>
        <taxon>Mycobacteriales</taxon>
        <taxon>Mycobacteriaceae</taxon>
        <taxon>Mycolicibacterium</taxon>
    </lineage>
</organism>
<evidence type="ECO:0000313" key="4">
    <source>
        <dbReference type="EMBL" id="MCI4675666.1"/>
    </source>
</evidence>
<dbReference type="Proteomes" id="UP001139068">
    <property type="component" value="Unassembled WGS sequence"/>
</dbReference>
<dbReference type="PANTHER" id="PTHR43032">
    <property type="entry name" value="PROTEIN-METHIONINE-SULFOXIDE REDUCTASE"/>
    <property type="match status" value="1"/>
</dbReference>
<comment type="caution">
    <text evidence="4">The sequence shown here is derived from an EMBL/GenBank/DDBJ whole genome shotgun (WGS) entry which is preliminary data.</text>
</comment>
<dbReference type="RefSeq" id="WP_243071952.1">
    <property type="nucleotide sequence ID" value="NZ_JAIVFL010000001.1"/>
</dbReference>
<evidence type="ECO:0000313" key="5">
    <source>
        <dbReference type="Proteomes" id="UP001139068"/>
    </source>
</evidence>
<keyword evidence="2" id="KW-0472">Membrane</keyword>
<protein>
    <submittedName>
        <fullName evidence="4">Molybdopterin-dependent oxidoreductase</fullName>
    </submittedName>
</protein>
<feature type="transmembrane region" description="Helical" evidence="2">
    <location>
        <begin position="83"/>
        <end position="103"/>
    </location>
</feature>
<accession>A0ABS9YWQ5</accession>
<dbReference type="EMBL" id="JAIVFL010000001">
    <property type="protein sequence ID" value="MCI4675666.1"/>
    <property type="molecule type" value="Genomic_DNA"/>
</dbReference>
<name>A0ABS9YWQ5_9MYCO</name>
<dbReference type="InterPro" id="IPR036374">
    <property type="entry name" value="OxRdtase_Mopterin-bd_sf"/>
</dbReference>
<dbReference type="InterPro" id="IPR016174">
    <property type="entry name" value="Di-haem_cyt_TM"/>
</dbReference>
<dbReference type="InterPro" id="IPR000572">
    <property type="entry name" value="OxRdtase_Mopterin-bd_dom"/>
</dbReference>
<feature type="transmembrane region" description="Helical" evidence="2">
    <location>
        <begin position="143"/>
        <end position="161"/>
    </location>
</feature>
<keyword evidence="2" id="KW-1133">Transmembrane helix</keyword>
<dbReference type="PANTHER" id="PTHR43032:SF2">
    <property type="entry name" value="BLL0505 PROTEIN"/>
    <property type="match status" value="1"/>
</dbReference>
<evidence type="ECO:0000256" key="2">
    <source>
        <dbReference type="SAM" id="Phobius"/>
    </source>
</evidence>
<feature type="domain" description="Oxidoreductase molybdopterin-binding" evidence="3">
    <location>
        <begin position="455"/>
        <end position="590"/>
    </location>
</feature>
<dbReference type="SUPFAM" id="SSF81342">
    <property type="entry name" value="Transmembrane di-heme cytochromes"/>
    <property type="match status" value="1"/>
</dbReference>
<feature type="transmembrane region" description="Helical" evidence="2">
    <location>
        <begin position="285"/>
        <end position="310"/>
    </location>
</feature>
<feature type="transmembrane region" description="Helical" evidence="2">
    <location>
        <begin position="219"/>
        <end position="239"/>
    </location>
</feature>
<keyword evidence="2" id="KW-0812">Transmembrane</keyword>
<dbReference type="Pfam" id="PF00174">
    <property type="entry name" value="Oxidored_molyb"/>
    <property type="match status" value="1"/>
</dbReference>
<evidence type="ECO:0000259" key="3">
    <source>
        <dbReference type="Pfam" id="PF00174"/>
    </source>
</evidence>
<sequence>MTEPSTVNHGGDGEGLPHAGREPTDPPVELPAAPDSSVTPHAVASFRSQLSIGKDVVDPSTWAGSVPVAHGIAPRVRVGDSRWFNLLWLLPIGFVVLIVAVAAGKGLRDMTSVQHFIASYPGTVVSADAIRHPGLPVWVGVQHFFNLFLLIFIIRSGIQILSDHPRLYWTRHSTPGRDWFRIQKPVPADPLWTAKKDSISLPGQVGLPGIRHSIGLARWWHLGVDTLWLLNGAVFYVLLFTTGQWRHVVPTSWSVIPNAVSVLIQYLSLQWPVENGWVAYNSLQLIAYFITIFIAAPLALVTGLGMSPALSTRFKPISRLFSIQLARSLHFLVLVWFLFFITIHVALVFTTGLLRNLNHIYAGRDATDWVGFAVFAASMVVVVVGWVAATPFTLRHPRVVQRVGSALIGPLQRLFEHLDATPGEYGEKDISPYFWHNGEYPDSPEYTALFDGHFADYRLRINGLVEHPVELTLTQLRALPHHEQITQHFCIQGWSGVAKWGGVSMQTILDLVKPQPEAKWVVFYSLGDGPDAGIYYDAHPIEQMSNHLSMLAYDMNGEPLSFGHGAPLRLRNEIQLGFKQVKWIKGIEFVGRFSEVGGGYGGYNQDHEFFGYRQTI</sequence>
<feature type="region of interest" description="Disordered" evidence="1">
    <location>
        <begin position="1"/>
        <end position="38"/>
    </location>
</feature>
<feature type="transmembrane region" description="Helical" evidence="2">
    <location>
        <begin position="369"/>
        <end position="389"/>
    </location>
</feature>
<feature type="transmembrane region" description="Helical" evidence="2">
    <location>
        <begin position="331"/>
        <end position="349"/>
    </location>
</feature>